<dbReference type="Proteomes" id="UP001302126">
    <property type="component" value="Unassembled WGS sequence"/>
</dbReference>
<feature type="compositionally biased region" description="Basic and acidic residues" evidence="2">
    <location>
        <begin position="121"/>
        <end position="130"/>
    </location>
</feature>
<dbReference type="Gene3D" id="3.30.70.330">
    <property type="match status" value="1"/>
</dbReference>
<evidence type="ECO:0000313" key="5">
    <source>
        <dbReference type="Proteomes" id="UP001302126"/>
    </source>
</evidence>
<dbReference type="InterPro" id="IPR000504">
    <property type="entry name" value="RRM_dom"/>
</dbReference>
<reference evidence="4" key="2">
    <citation type="submission" date="2023-05" db="EMBL/GenBank/DDBJ databases">
        <authorList>
            <consortium name="Lawrence Berkeley National Laboratory"/>
            <person name="Steindorff A."/>
            <person name="Hensen N."/>
            <person name="Bonometti L."/>
            <person name="Westerberg I."/>
            <person name="Brannstrom I.O."/>
            <person name="Guillou S."/>
            <person name="Cros-Aarteil S."/>
            <person name="Calhoun S."/>
            <person name="Haridas S."/>
            <person name="Kuo A."/>
            <person name="Mondo S."/>
            <person name="Pangilinan J."/>
            <person name="Riley R."/>
            <person name="Labutti K."/>
            <person name="Andreopoulos B."/>
            <person name="Lipzen A."/>
            <person name="Chen C."/>
            <person name="Yanf M."/>
            <person name="Daum C."/>
            <person name="Ng V."/>
            <person name="Clum A."/>
            <person name="Ohm R."/>
            <person name="Martin F."/>
            <person name="Silar P."/>
            <person name="Natvig D."/>
            <person name="Lalanne C."/>
            <person name="Gautier V."/>
            <person name="Ament-Velasquez S.L."/>
            <person name="Kruys A."/>
            <person name="Hutchinson M.I."/>
            <person name="Powell A.J."/>
            <person name="Barry K."/>
            <person name="Miller A.N."/>
            <person name="Grigoriev I.V."/>
            <person name="Debuchy R."/>
            <person name="Gladieux P."/>
            <person name="Thoren M.H."/>
            <person name="Johannesson H."/>
        </authorList>
    </citation>
    <scope>NUCLEOTIDE SEQUENCE</scope>
    <source>
        <strain evidence="4">PSN309</strain>
    </source>
</reference>
<feature type="compositionally biased region" description="Low complexity" evidence="2">
    <location>
        <begin position="131"/>
        <end position="147"/>
    </location>
</feature>
<evidence type="ECO:0000256" key="2">
    <source>
        <dbReference type="SAM" id="MobiDB-lite"/>
    </source>
</evidence>
<dbReference type="GO" id="GO:0003723">
    <property type="term" value="F:RNA binding"/>
    <property type="evidence" value="ECO:0007669"/>
    <property type="project" value="UniProtKB-UniRule"/>
</dbReference>
<gene>
    <name evidence="4" type="ORF">QBC35DRAFT_542057</name>
</gene>
<dbReference type="PROSITE" id="PS50102">
    <property type="entry name" value="RRM"/>
    <property type="match status" value="1"/>
</dbReference>
<keyword evidence="1" id="KW-0694">RNA-binding</keyword>
<dbReference type="InterPro" id="IPR035979">
    <property type="entry name" value="RBD_domain_sf"/>
</dbReference>
<organism evidence="4 5">
    <name type="scientific">Podospora australis</name>
    <dbReference type="NCBI Taxonomy" id="1536484"/>
    <lineage>
        <taxon>Eukaryota</taxon>
        <taxon>Fungi</taxon>
        <taxon>Dikarya</taxon>
        <taxon>Ascomycota</taxon>
        <taxon>Pezizomycotina</taxon>
        <taxon>Sordariomycetes</taxon>
        <taxon>Sordariomycetidae</taxon>
        <taxon>Sordariales</taxon>
        <taxon>Podosporaceae</taxon>
        <taxon>Podospora</taxon>
    </lineage>
</organism>
<accession>A0AAN7AKF1</accession>
<evidence type="ECO:0000259" key="3">
    <source>
        <dbReference type="PROSITE" id="PS50102"/>
    </source>
</evidence>
<evidence type="ECO:0000256" key="1">
    <source>
        <dbReference type="PROSITE-ProRule" id="PRU00176"/>
    </source>
</evidence>
<dbReference type="InterPro" id="IPR012677">
    <property type="entry name" value="Nucleotide-bd_a/b_plait_sf"/>
</dbReference>
<reference evidence="4" key="1">
    <citation type="journal article" date="2023" name="Mol. Phylogenet. Evol.">
        <title>Genome-scale phylogeny and comparative genomics of the fungal order Sordariales.</title>
        <authorList>
            <person name="Hensen N."/>
            <person name="Bonometti L."/>
            <person name="Westerberg I."/>
            <person name="Brannstrom I.O."/>
            <person name="Guillou S."/>
            <person name="Cros-Aarteil S."/>
            <person name="Calhoun S."/>
            <person name="Haridas S."/>
            <person name="Kuo A."/>
            <person name="Mondo S."/>
            <person name="Pangilinan J."/>
            <person name="Riley R."/>
            <person name="LaButti K."/>
            <person name="Andreopoulos B."/>
            <person name="Lipzen A."/>
            <person name="Chen C."/>
            <person name="Yan M."/>
            <person name="Daum C."/>
            <person name="Ng V."/>
            <person name="Clum A."/>
            <person name="Steindorff A."/>
            <person name="Ohm R.A."/>
            <person name="Martin F."/>
            <person name="Silar P."/>
            <person name="Natvig D.O."/>
            <person name="Lalanne C."/>
            <person name="Gautier V."/>
            <person name="Ament-Velasquez S.L."/>
            <person name="Kruys A."/>
            <person name="Hutchinson M.I."/>
            <person name="Powell A.J."/>
            <person name="Barry K."/>
            <person name="Miller A.N."/>
            <person name="Grigoriev I.V."/>
            <person name="Debuchy R."/>
            <person name="Gladieux P."/>
            <person name="Hiltunen Thoren M."/>
            <person name="Johannesson H."/>
        </authorList>
    </citation>
    <scope>NUCLEOTIDE SEQUENCE</scope>
    <source>
        <strain evidence="4">PSN309</strain>
    </source>
</reference>
<dbReference type="AlphaFoldDB" id="A0AAN7AKF1"/>
<dbReference type="Pfam" id="PF00076">
    <property type="entry name" value="RRM_1"/>
    <property type="match status" value="1"/>
</dbReference>
<dbReference type="SMART" id="SM00360">
    <property type="entry name" value="RRM"/>
    <property type="match status" value="1"/>
</dbReference>
<dbReference type="SUPFAM" id="SSF54928">
    <property type="entry name" value="RNA-binding domain, RBD"/>
    <property type="match status" value="1"/>
</dbReference>
<dbReference type="EMBL" id="MU864366">
    <property type="protein sequence ID" value="KAK4190463.1"/>
    <property type="molecule type" value="Genomic_DNA"/>
</dbReference>
<sequence length="213" mass="22673">YGSENHHWESNVVVEKRKIFINHLSKRHLSENYVREILYQYASIGRTPGEVQTIEIPRSSSNDNPRGTALVAFGSTSLATTAIDALNGRKVEDKTLVARFAEPVPVQGGGGFSSRPKHRHDAPPELHQGESSRSSRSSAPSKPSSSFFGGGNSSGHKKKSGSGSSGKSSKSATKVEREPPSAIVDGTMLKQEGPPMIVDGSGGRGGRGRHNTA</sequence>
<name>A0AAN7AKF1_9PEZI</name>
<keyword evidence="5" id="KW-1185">Reference proteome</keyword>
<evidence type="ECO:0000313" key="4">
    <source>
        <dbReference type="EMBL" id="KAK4190463.1"/>
    </source>
</evidence>
<feature type="compositionally biased region" description="Low complexity" evidence="2">
    <location>
        <begin position="161"/>
        <end position="172"/>
    </location>
</feature>
<protein>
    <recommendedName>
        <fullName evidence="3">RRM domain-containing protein</fullName>
    </recommendedName>
</protein>
<feature type="domain" description="RRM" evidence="3">
    <location>
        <begin position="17"/>
        <end position="103"/>
    </location>
</feature>
<comment type="caution">
    <text evidence="4">The sequence shown here is derived from an EMBL/GenBank/DDBJ whole genome shotgun (WGS) entry which is preliminary data.</text>
</comment>
<feature type="non-terminal residue" evidence="4">
    <location>
        <position position="1"/>
    </location>
</feature>
<feature type="region of interest" description="Disordered" evidence="2">
    <location>
        <begin position="102"/>
        <end position="213"/>
    </location>
</feature>
<proteinExistence type="predicted"/>